<feature type="domain" description="Cyclic nucleotide-binding" evidence="2">
    <location>
        <begin position="105"/>
        <end position="138"/>
    </location>
</feature>
<evidence type="ECO:0000256" key="1">
    <source>
        <dbReference type="SAM" id="MobiDB-lite"/>
    </source>
</evidence>
<dbReference type="InParanoid" id="Q22UD0"/>
<dbReference type="GeneID" id="7846105"/>
<gene>
    <name evidence="3" type="ORF">TTHERM_00259560</name>
</gene>
<evidence type="ECO:0000259" key="2">
    <source>
        <dbReference type="PROSITE" id="PS50042"/>
    </source>
</evidence>
<dbReference type="PROSITE" id="PS00889">
    <property type="entry name" value="CNMP_BINDING_2"/>
    <property type="match status" value="1"/>
</dbReference>
<dbReference type="EMBL" id="GG662830">
    <property type="protein sequence ID" value="EAR88757.2"/>
    <property type="molecule type" value="Genomic_DNA"/>
</dbReference>
<dbReference type="PROSITE" id="PS50042">
    <property type="entry name" value="CNMP_BINDING_3"/>
    <property type="match status" value="3"/>
</dbReference>
<dbReference type="InterPro" id="IPR018488">
    <property type="entry name" value="cNMP-bd_CS"/>
</dbReference>
<dbReference type="SUPFAM" id="SSF51206">
    <property type="entry name" value="cAMP-binding domain-like"/>
    <property type="match status" value="2"/>
</dbReference>
<dbReference type="SMART" id="SM00100">
    <property type="entry name" value="cNMP"/>
    <property type="match status" value="1"/>
</dbReference>
<dbReference type="InterPro" id="IPR014710">
    <property type="entry name" value="RmlC-like_jellyroll"/>
</dbReference>
<evidence type="ECO:0000313" key="3">
    <source>
        <dbReference type="EMBL" id="EAR88757.2"/>
    </source>
</evidence>
<dbReference type="PANTHER" id="PTHR23011:SF28">
    <property type="entry name" value="CYCLIC NUCLEOTIDE-BINDING DOMAIN CONTAINING PROTEIN"/>
    <property type="match status" value="1"/>
</dbReference>
<dbReference type="PANTHER" id="PTHR23011">
    <property type="entry name" value="CYCLIC NUCLEOTIDE-BINDING DOMAIN CONTAINING PROTEIN"/>
    <property type="match status" value="1"/>
</dbReference>
<reference evidence="4" key="1">
    <citation type="journal article" date="2006" name="PLoS Biol.">
        <title>Macronuclear genome sequence of the ciliate Tetrahymena thermophila, a model eukaryote.</title>
        <authorList>
            <person name="Eisen J.A."/>
            <person name="Coyne R.S."/>
            <person name="Wu M."/>
            <person name="Wu D."/>
            <person name="Thiagarajan M."/>
            <person name="Wortman J.R."/>
            <person name="Badger J.H."/>
            <person name="Ren Q."/>
            <person name="Amedeo P."/>
            <person name="Jones K.M."/>
            <person name="Tallon L.J."/>
            <person name="Delcher A.L."/>
            <person name="Salzberg S.L."/>
            <person name="Silva J.C."/>
            <person name="Haas B.J."/>
            <person name="Majoros W.H."/>
            <person name="Farzad M."/>
            <person name="Carlton J.M."/>
            <person name="Smith R.K. Jr."/>
            <person name="Garg J."/>
            <person name="Pearlman R.E."/>
            <person name="Karrer K.M."/>
            <person name="Sun L."/>
            <person name="Manning G."/>
            <person name="Elde N.C."/>
            <person name="Turkewitz A.P."/>
            <person name="Asai D.J."/>
            <person name="Wilkes D.E."/>
            <person name="Wang Y."/>
            <person name="Cai H."/>
            <person name="Collins K."/>
            <person name="Stewart B.A."/>
            <person name="Lee S.R."/>
            <person name="Wilamowska K."/>
            <person name="Weinberg Z."/>
            <person name="Ruzzo W.L."/>
            <person name="Wloga D."/>
            <person name="Gaertig J."/>
            <person name="Frankel J."/>
            <person name="Tsao C.-C."/>
            <person name="Gorovsky M.A."/>
            <person name="Keeling P.J."/>
            <person name="Waller R.F."/>
            <person name="Patron N.J."/>
            <person name="Cherry J.M."/>
            <person name="Stover N.A."/>
            <person name="Krieger C.J."/>
            <person name="del Toro C."/>
            <person name="Ryder H.F."/>
            <person name="Williamson S.C."/>
            <person name="Barbeau R.A."/>
            <person name="Hamilton E.P."/>
            <person name="Orias E."/>
        </authorList>
    </citation>
    <scope>NUCLEOTIDE SEQUENCE [LARGE SCALE GENOMIC DNA]</scope>
    <source>
        <strain evidence="4">SB210</strain>
    </source>
</reference>
<name>Q22UD0_TETTS</name>
<dbReference type="Gene3D" id="2.60.120.10">
    <property type="entry name" value="Jelly Rolls"/>
    <property type="match status" value="2"/>
</dbReference>
<dbReference type="InterPro" id="IPR000595">
    <property type="entry name" value="cNMP-bd_dom"/>
</dbReference>
<organism evidence="3 4">
    <name type="scientific">Tetrahymena thermophila (strain SB210)</name>
    <dbReference type="NCBI Taxonomy" id="312017"/>
    <lineage>
        <taxon>Eukaryota</taxon>
        <taxon>Sar</taxon>
        <taxon>Alveolata</taxon>
        <taxon>Ciliophora</taxon>
        <taxon>Intramacronucleata</taxon>
        <taxon>Oligohymenophorea</taxon>
        <taxon>Hymenostomatida</taxon>
        <taxon>Tetrahymenina</taxon>
        <taxon>Tetrahymenidae</taxon>
        <taxon>Tetrahymena</taxon>
    </lineage>
</organism>
<dbReference type="AlphaFoldDB" id="Q22UD0"/>
<keyword evidence="4" id="KW-1185">Reference proteome</keyword>
<accession>Q22UD0</accession>
<dbReference type="HOGENOM" id="CLU_323030_0_0_1"/>
<dbReference type="Proteomes" id="UP000009168">
    <property type="component" value="Unassembled WGS sequence"/>
</dbReference>
<dbReference type="KEGG" id="tet:TTHERM_00259560"/>
<dbReference type="RefSeq" id="XP_001009002.2">
    <property type="nucleotide sequence ID" value="XM_001009002.2"/>
</dbReference>
<evidence type="ECO:0000313" key="4">
    <source>
        <dbReference type="Proteomes" id="UP000009168"/>
    </source>
</evidence>
<dbReference type="OrthoDB" id="289424at2759"/>
<proteinExistence type="predicted"/>
<dbReference type="eggNOG" id="ENOG502QVIN">
    <property type="taxonomic scope" value="Eukaryota"/>
</dbReference>
<dbReference type="Pfam" id="PF00027">
    <property type="entry name" value="cNMP_binding"/>
    <property type="match status" value="1"/>
</dbReference>
<feature type="domain" description="Cyclic nucleotide-binding" evidence="2">
    <location>
        <begin position="320"/>
        <end position="394"/>
    </location>
</feature>
<feature type="region of interest" description="Disordered" evidence="1">
    <location>
        <begin position="150"/>
        <end position="172"/>
    </location>
</feature>
<dbReference type="InterPro" id="IPR018490">
    <property type="entry name" value="cNMP-bd_dom_sf"/>
</dbReference>
<feature type="domain" description="Cyclic nucleotide-binding" evidence="2">
    <location>
        <begin position="254"/>
        <end position="317"/>
    </location>
</feature>
<sequence>MFDYAQATATFMKRGSLDTDHLVDAMKKKDKVIPDELNHKNQLLLEILDKNTVNLQNEEDSNMAIYICRKAVKNQLEIEFLLKIIEGLDIFQKHQDVKANCSRIILNNIKYRFYKKNECVFRVGDKGGSYFIVLKGSVHCLIPDLKKDDKGDDQDDDLFTNNSKPSDHSTEYNQKFQKANQNVDNQQISYERKVQNQINSQGNSSNAPNSQLPKKILFRKSNTMSESRTIALLREHKKRDEDQDFLEHQYPNMKLVKTYSNGGAFGEIALLTKEKRTATMVCEQDTHFMCLSKEGFDQIMGAYREFVFNERVEYLRQFSFFKNIPTSQLLSLWHYMKEEKFNMKNIIYTENDPSCFIFFIRKGEVQISKIAKEEEVQQEYLQLNEEDVFASMNISKQKKEKKINQSKRVPLVLLGPNCYFGDEEIFQKLPSRISQAQCQTESQILIIEKKKLFGFLRYHDQFQKFKDDVKVKSNWKEQQLQKPSYLNYQKEKLKPLKEQQSNGQQINDKLTPKISKQNSQIFFLQKKDSAILGPPSALEKISSNDVIPLNVSTPSQGKLNLQRTKSFCYNEINIATTPIHELMKFKQQLDLHKSPQQEQSNSQKLISIAENTSFDKNEYTNEKYNIVTQKVRQARLSNGIIIMDATPKRKSFVQQPANTFFTELMKDFTLPDLNPTYQSDEKQESQQSINETSIVLSAKNANKKQLNRQKTNQFSKNSSQSTTNIICKRNSKAKICEDQKQITNYLQSDKEAQQSQSKIRKFNSQKLIRGASYHQDIQKSLPQLKTLTATNKYQEKAYKNQQNIDNFIYNNAGESLEYLNDSKIKKQKEFLTKIQNTSSIHEQTKNILSIDATIMSVSSKKNNPLSDQTNKFEGEQFIKSPSSLINQRKKNAQTGMSFYQNSGVLLSKKSQKEYLQEKKGPYGMTSSLILDNRKNLNIDLRSQQENIFTDKNKFLGLQIRKQLQFSNWKFQTQPSKIFQMSSENIQEKIQRI</sequence>
<dbReference type="CDD" id="cd00038">
    <property type="entry name" value="CAP_ED"/>
    <property type="match status" value="2"/>
</dbReference>
<protein>
    <submittedName>
        <fullName evidence="3">Cyclic nucleotide-binding domain protein</fullName>
    </submittedName>
</protein>